<dbReference type="AlphaFoldDB" id="A0A1Z3N670"/>
<keyword evidence="1" id="KW-0812">Transmembrane</keyword>
<accession>A0A1Z3N670</accession>
<reference evidence="2 3" key="1">
    <citation type="submission" date="2017-04" db="EMBL/GenBank/DDBJ databases">
        <title>Whole genome sequence of Bdellovibrio bacteriovorus strain SSB218315.</title>
        <authorList>
            <person name="Oyedara O."/>
            <person name="Rodriguez-Perez M.A."/>
        </authorList>
    </citation>
    <scope>NUCLEOTIDE SEQUENCE [LARGE SCALE GENOMIC DNA]</scope>
    <source>
        <strain evidence="2 3">SSB218315</strain>
    </source>
</reference>
<sequence>MELWFVLGFLAVAGISVIIYFCLMVFLPEWVGITGKIALRAEQSHREGESEDTGNTPIKG</sequence>
<dbReference type="EMBL" id="CP020946">
    <property type="protein sequence ID" value="ASD62911.1"/>
    <property type="molecule type" value="Genomic_DNA"/>
</dbReference>
<keyword evidence="1" id="KW-1133">Transmembrane helix</keyword>
<dbReference type="Proteomes" id="UP000197003">
    <property type="component" value="Chromosome"/>
</dbReference>
<keyword evidence="1" id="KW-0472">Membrane</keyword>
<evidence type="ECO:0000313" key="3">
    <source>
        <dbReference type="Proteomes" id="UP000197003"/>
    </source>
</evidence>
<organism evidence="2 3">
    <name type="scientific">Bdellovibrio bacteriovorus</name>
    <dbReference type="NCBI Taxonomy" id="959"/>
    <lineage>
        <taxon>Bacteria</taxon>
        <taxon>Pseudomonadati</taxon>
        <taxon>Bdellovibrionota</taxon>
        <taxon>Bdellovibrionia</taxon>
        <taxon>Bdellovibrionales</taxon>
        <taxon>Pseudobdellovibrionaceae</taxon>
        <taxon>Bdellovibrio</taxon>
    </lineage>
</organism>
<evidence type="ECO:0000313" key="2">
    <source>
        <dbReference type="EMBL" id="ASD62911.1"/>
    </source>
</evidence>
<protein>
    <submittedName>
        <fullName evidence="2">Uncharacterized protein</fullName>
    </submittedName>
</protein>
<gene>
    <name evidence="2" type="ORF">B9G79_04680</name>
</gene>
<dbReference type="RefSeq" id="WP_088564503.1">
    <property type="nucleotide sequence ID" value="NZ_CP020946.1"/>
</dbReference>
<proteinExistence type="predicted"/>
<evidence type="ECO:0000256" key="1">
    <source>
        <dbReference type="SAM" id="Phobius"/>
    </source>
</evidence>
<feature type="transmembrane region" description="Helical" evidence="1">
    <location>
        <begin position="6"/>
        <end position="27"/>
    </location>
</feature>
<name>A0A1Z3N670_BDEBC</name>
<dbReference type="OrthoDB" id="9342758at2"/>